<sequence>MKALILSADQFEDVELLAPQYRLLEAGYEVTVAAPATDPITGKKGYEVAVDRSVADVDPAGFELLVLPGGKAPAALRDDPAVQAITQHFMDAGKPVVAICHGPEILVSADRVRGRTLTGHADVRDAVPAAGGDYVDEEVVVDGNLVTSRVPKDIPAWLREMMALVESHKS</sequence>
<dbReference type="PANTHER" id="PTHR42733">
    <property type="entry name" value="DJ-1 PROTEIN"/>
    <property type="match status" value="1"/>
</dbReference>
<dbReference type="PROSITE" id="PS51276">
    <property type="entry name" value="PEPTIDASE_C56_PFPI"/>
    <property type="match status" value="1"/>
</dbReference>
<dbReference type="Pfam" id="PF01965">
    <property type="entry name" value="DJ-1_PfpI"/>
    <property type="match status" value="1"/>
</dbReference>
<dbReference type="Gene3D" id="3.40.50.880">
    <property type="match status" value="1"/>
</dbReference>
<evidence type="ECO:0000313" key="4">
    <source>
        <dbReference type="Proteomes" id="UP000198611"/>
    </source>
</evidence>
<keyword evidence="3" id="KW-0378">Hydrolase</keyword>
<organism evidence="3 4">
    <name type="scientific">Thiohalospira halophila DSM 15071</name>
    <dbReference type="NCBI Taxonomy" id="1123397"/>
    <lineage>
        <taxon>Bacteria</taxon>
        <taxon>Pseudomonadati</taxon>
        <taxon>Pseudomonadota</taxon>
        <taxon>Gammaproteobacteria</taxon>
        <taxon>Thiohalospirales</taxon>
        <taxon>Thiohalospiraceae</taxon>
        <taxon>Thiohalospira</taxon>
    </lineage>
</organism>
<reference evidence="3 4" key="1">
    <citation type="submission" date="2016-10" db="EMBL/GenBank/DDBJ databases">
        <authorList>
            <person name="de Groot N.N."/>
        </authorList>
    </citation>
    <scope>NUCLEOTIDE SEQUENCE [LARGE SCALE GENOMIC DNA]</scope>
    <source>
        <strain evidence="3 4">HL3</strain>
    </source>
</reference>
<evidence type="ECO:0000313" key="3">
    <source>
        <dbReference type="EMBL" id="SFD00716.1"/>
    </source>
</evidence>
<dbReference type="SUPFAM" id="SSF52317">
    <property type="entry name" value="Class I glutamine amidotransferase-like"/>
    <property type="match status" value="1"/>
</dbReference>
<dbReference type="InterPro" id="IPR006286">
    <property type="entry name" value="C56_PfpI-like"/>
</dbReference>
<comment type="similarity">
    <text evidence="1">Belongs to the peptidase C56 family.</text>
</comment>
<dbReference type="NCBIfam" id="TIGR01382">
    <property type="entry name" value="PfpI"/>
    <property type="match status" value="1"/>
</dbReference>
<name>A0A1I1NTH6_9GAMM</name>
<evidence type="ECO:0000259" key="2">
    <source>
        <dbReference type="Pfam" id="PF01965"/>
    </source>
</evidence>
<dbReference type="EMBL" id="FOMJ01000001">
    <property type="protein sequence ID" value="SFD00716.1"/>
    <property type="molecule type" value="Genomic_DNA"/>
</dbReference>
<feature type="domain" description="DJ-1/PfpI" evidence="2">
    <location>
        <begin position="1"/>
        <end position="163"/>
    </location>
</feature>
<evidence type="ECO:0000256" key="1">
    <source>
        <dbReference type="ARBA" id="ARBA00008542"/>
    </source>
</evidence>
<dbReference type="PANTHER" id="PTHR42733:SF2">
    <property type="entry name" value="DJ-1_THIJ_PFPI FAMILY PROTEIN"/>
    <property type="match status" value="1"/>
</dbReference>
<dbReference type="AlphaFoldDB" id="A0A1I1NTH6"/>
<dbReference type="RefSeq" id="WP_093427086.1">
    <property type="nucleotide sequence ID" value="NZ_FOMJ01000001.1"/>
</dbReference>
<dbReference type="GO" id="GO:0006508">
    <property type="term" value="P:proteolysis"/>
    <property type="evidence" value="ECO:0007669"/>
    <property type="project" value="UniProtKB-KW"/>
</dbReference>
<accession>A0A1I1NTH6</accession>
<keyword evidence="4" id="KW-1185">Reference proteome</keyword>
<keyword evidence="3" id="KW-0645">Protease</keyword>
<dbReference type="OrthoDB" id="9792284at2"/>
<dbReference type="CDD" id="cd03134">
    <property type="entry name" value="GATase1_PfpI_like"/>
    <property type="match status" value="1"/>
</dbReference>
<dbReference type="InterPro" id="IPR029062">
    <property type="entry name" value="Class_I_gatase-like"/>
</dbReference>
<dbReference type="Proteomes" id="UP000198611">
    <property type="component" value="Unassembled WGS sequence"/>
</dbReference>
<dbReference type="GO" id="GO:0008233">
    <property type="term" value="F:peptidase activity"/>
    <property type="evidence" value="ECO:0007669"/>
    <property type="project" value="UniProtKB-KW"/>
</dbReference>
<dbReference type="InterPro" id="IPR002818">
    <property type="entry name" value="DJ-1/PfpI"/>
</dbReference>
<gene>
    <name evidence="3" type="ORF">SAMN05660831_00422</name>
</gene>
<protein>
    <submittedName>
        <fullName evidence="3">Protease I</fullName>
    </submittedName>
</protein>
<dbReference type="STRING" id="1123397.SAMN05660831_00422"/>
<proteinExistence type="inferred from homology"/>